<name>A0A7W9UQ35_9ACTN</name>
<evidence type="ECO:0000313" key="2">
    <source>
        <dbReference type="Proteomes" id="UP000585836"/>
    </source>
</evidence>
<sequence>MADPVTLARDNVDILLTAHHILSEAGGWLRPDGTAS</sequence>
<organism evidence="1 2">
    <name type="scientific">Streptomyces echinatus</name>
    <dbReference type="NCBI Taxonomy" id="67293"/>
    <lineage>
        <taxon>Bacteria</taxon>
        <taxon>Bacillati</taxon>
        <taxon>Actinomycetota</taxon>
        <taxon>Actinomycetes</taxon>
        <taxon>Kitasatosporales</taxon>
        <taxon>Streptomycetaceae</taxon>
        <taxon>Streptomyces</taxon>
    </lineage>
</organism>
<gene>
    <name evidence="1" type="ORF">FHS34_001977</name>
</gene>
<keyword evidence="2" id="KW-1185">Reference proteome</keyword>
<evidence type="ECO:0000313" key="1">
    <source>
        <dbReference type="EMBL" id="MBB5926521.1"/>
    </source>
</evidence>
<proteinExistence type="predicted"/>
<protein>
    <submittedName>
        <fullName evidence="1">Uncharacterized protein</fullName>
    </submittedName>
</protein>
<accession>A0A7W9UQ35</accession>
<dbReference type="EMBL" id="JACHJK010000003">
    <property type="protein sequence ID" value="MBB5926521.1"/>
    <property type="molecule type" value="Genomic_DNA"/>
</dbReference>
<dbReference type="Proteomes" id="UP000585836">
    <property type="component" value="Unassembled WGS sequence"/>
</dbReference>
<reference evidence="1 2" key="1">
    <citation type="submission" date="2020-08" db="EMBL/GenBank/DDBJ databases">
        <title>Genomic Encyclopedia of Type Strains, Phase III (KMG-III): the genomes of soil and plant-associated and newly described type strains.</title>
        <authorList>
            <person name="Whitman W."/>
        </authorList>
    </citation>
    <scope>NUCLEOTIDE SEQUENCE [LARGE SCALE GENOMIC DNA]</scope>
    <source>
        <strain evidence="1 2">CECT 3313</strain>
    </source>
</reference>
<dbReference type="AlphaFoldDB" id="A0A7W9UQ35"/>
<comment type="caution">
    <text evidence="1">The sequence shown here is derived from an EMBL/GenBank/DDBJ whole genome shotgun (WGS) entry which is preliminary data.</text>
</comment>